<dbReference type="OrthoDB" id="10257049at2759"/>
<name>A0A165LJR9_9APHY</name>
<dbReference type="PANTHER" id="PTHR45348:SF2">
    <property type="entry name" value="ZINC-TYPE ALCOHOL DEHYDROGENASE-LIKE PROTEIN C2E1P3.01"/>
    <property type="match status" value="1"/>
</dbReference>
<dbReference type="Proteomes" id="UP000076727">
    <property type="component" value="Unassembled WGS sequence"/>
</dbReference>
<dbReference type="Pfam" id="PF08240">
    <property type="entry name" value="ADH_N"/>
    <property type="match status" value="1"/>
</dbReference>
<dbReference type="EMBL" id="KV429126">
    <property type="protein sequence ID" value="KZT64509.1"/>
    <property type="molecule type" value="Genomic_DNA"/>
</dbReference>
<evidence type="ECO:0000313" key="2">
    <source>
        <dbReference type="EMBL" id="KZT64509.1"/>
    </source>
</evidence>
<sequence>MTGCSKSMKAIVTLGNGRFDLKDIPVPPISAGDILVKVAAVSQNPVDWKTALLHQKSDNVLGCDFAGTVAEVGPEVPSTMRRVGERVAGFIQGGVAPNGAFAEYVVIQAVLAIPLPDSVSFEEGAQLGIACFTACLTLYQYLKFPTPDCPAKVPTPVLIWSGTSATGQYAIQFAKLSGLRVFTTASPKHFEFVKALGADEVFDYADSRTPRKIFASTSGTLRHAMDCISQDRTPNQVSTSLSKEGGTIATLLPYTSRTKGVKTVSILAYTIFGKDISFPYTQPAVAEDHASGIQYAKLISKLLSEGKLKPIPIKMFPNGLQGVQDGFEYMRAGEVHAEKITYRVSDTPGVDP</sequence>
<dbReference type="InterPro" id="IPR020843">
    <property type="entry name" value="ER"/>
</dbReference>
<dbReference type="InterPro" id="IPR047122">
    <property type="entry name" value="Trans-enoyl_RdTase-like"/>
</dbReference>
<feature type="domain" description="Enoyl reductase (ER)" evidence="1">
    <location>
        <begin position="15"/>
        <end position="342"/>
    </location>
</feature>
<dbReference type="PANTHER" id="PTHR45348">
    <property type="entry name" value="HYPOTHETICAL OXIDOREDUCTASE (EUROFUNG)"/>
    <property type="match status" value="1"/>
</dbReference>
<dbReference type="Gene3D" id="3.90.180.10">
    <property type="entry name" value="Medium-chain alcohol dehydrogenases, catalytic domain"/>
    <property type="match status" value="1"/>
</dbReference>
<dbReference type="GO" id="GO:0016651">
    <property type="term" value="F:oxidoreductase activity, acting on NAD(P)H"/>
    <property type="evidence" value="ECO:0007669"/>
    <property type="project" value="InterPro"/>
</dbReference>
<dbReference type="SMART" id="SM00829">
    <property type="entry name" value="PKS_ER"/>
    <property type="match status" value="1"/>
</dbReference>
<dbReference type="Gene3D" id="3.40.50.720">
    <property type="entry name" value="NAD(P)-binding Rossmann-like Domain"/>
    <property type="match status" value="1"/>
</dbReference>
<dbReference type="InterPro" id="IPR013154">
    <property type="entry name" value="ADH-like_N"/>
</dbReference>
<keyword evidence="3" id="KW-1185">Reference proteome</keyword>
<proteinExistence type="predicted"/>
<dbReference type="SUPFAM" id="SSF51735">
    <property type="entry name" value="NAD(P)-binding Rossmann-fold domains"/>
    <property type="match status" value="1"/>
</dbReference>
<reference evidence="2 3" key="1">
    <citation type="journal article" date="2016" name="Mol. Biol. Evol.">
        <title>Comparative Genomics of Early-Diverging Mushroom-Forming Fungi Provides Insights into the Origins of Lignocellulose Decay Capabilities.</title>
        <authorList>
            <person name="Nagy L.G."/>
            <person name="Riley R."/>
            <person name="Tritt A."/>
            <person name="Adam C."/>
            <person name="Daum C."/>
            <person name="Floudas D."/>
            <person name="Sun H."/>
            <person name="Yadav J.S."/>
            <person name="Pangilinan J."/>
            <person name="Larsson K.H."/>
            <person name="Matsuura K."/>
            <person name="Barry K."/>
            <person name="Labutti K."/>
            <person name="Kuo R."/>
            <person name="Ohm R.A."/>
            <person name="Bhattacharya S.S."/>
            <person name="Shirouzu T."/>
            <person name="Yoshinaga Y."/>
            <person name="Martin F.M."/>
            <person name="Grigoriev I.V."/>
            <person name="Hibbett D.S."/>
        </authorList>
    </citation>
    <scope>NUCLEOTIDE SEQUENCE [LARGE SCALE GENOMIC DNA]</scope>
    <source>
        <strain evidence="2 3">L-15889</strain>
    </source>
</reference>
<dbReference type="Pfam" id="PF00107">
    <property type="entry name" value="ADH_zinc_N"/>
    <property type="match status" value="1"/>
</dbReference>
<dbReference type="CDD" id="cd08249">
    <property type="entry name" value="enoyl_reductase_like"/>
    <property type="match status" value="1"/>
</dbReference>
<dbReference type="InterPro" id="IPR036291">
    <property type="entry name" value="NAD(P)-bd_dom_sf"/>
</dbReference>
<protein>
    <submittedName>
        <fullName evidence="2">GroES-like protein</fullName>
    </submittedName>
</protein>
<evidence type="ECO:0000259" key="1">
    <source>
        <dbReference type="SMART" id="SM00829"/>
    </source>
</evidence>
<evidence type="ECO:0000313" key="3">
    <source>
        <dbReference type="Proteomes" id="UP000076727"/>
    </source>
</evidence>
<organism evidence="2 3">
    <name type="scientific">Daedalea quercina L-15889</name>
    <dbReference type="NCBI Taxonomy" id="1314783"/>
    <lineage>
        <taxon>Eukaryota</taxon>
        <taxon>Fungi</taxon>
        <taxon>Dikarya</taxon>
        <taxon>Basidiomycota</taxon>
        <taxon>Agaricomycotina</taxon>
        <taxon>Agaricomycetes</taxon>
        <taxon>Polyporales</taxon>
        <taxon>Fomitopsis</taxon>
    </lineage>
</organism>
<dbReference type="STRING" id="1314783.A0A165LJR9"/>
<dbReference type="SUPFAM" id="SSF50129">
    <property type="entry name" value="GroES-like"/>
    <property type="match status" value="1"/>
</dbReference>
<dbReference type="InterPro" id="IPR011032">
    <property type="entry name" value="GroES-like_sf"/>
</dbReference>
<gene>
    <name evidence="2" type="ORF">DAEQUDRAFT_732513</name>
</gene>
<dbReference type="AlphaFoldDB" id="A0A165LJR9"/>
<dbReference type="InterPro" id="IPR013149">
    <property type="entry name" value="ADH-like_C"/>
</dbReference>
<accession>A0A165LJR9</accession>